<feature type="transmembrane region" description="Helical" evidence="2">
    <location>
        <begin position="204"/>
        <end position="224"/>
    </location>
</feature>
<comment type="caution">
    <text evidence="5">The sequence shown here is derived from an EMBL/GenBank/DDBJ whole genome shotgun (WGS) entry which is preliminary data.</text>
</comment>
<protein>
    <submittedName>
        <fullName evidence="5">All-trans retinoic acid-induced differentiation factor-like</fullName>
    </submittedName>
</protein>
<dbReference type="PANTHER" id="PTHR15926:SF1">
    <property type="entry name" value="ALL-TRANS RETINOIC ACID-INDUCED DIFFERENTIATION FACTOR"/>
    <property type="match status" value="1"/>
</dbReference>
<dbReference type="PROSITE" id="PS01186">
    <property type="entry name" value="EGF_2"/>
    <property type="match status" value="1"/>
</dbReference>
<dbReference type="PANTHER" id="PTHR15926">
    <property type="entry name" value="ALL-TRANS RETINOIC ACID-INDUCED DIFFERENTIATION FACTOR"/>
    <property type="match status" value="1"/>
</dbReference>
<name>A0AAV4BIQ3_9GAST</name>
<keyword evidence="2" id="KW-1133">Transmembrane helix</keyword>
<evidence type="ECO:0000313" key="5">
    <source>
        <dbReference type="EMBL" id="GFO18930.1"/>
    </source>
</evidence>
<evidence type="ECO:0000256" key="3">
    <source>
        <dbReference type="SAM" id="SignalP"/>
    </source>
</evidence>
<accession>A0AAV4BIQ3</accession>
<dbReference type="AlphaFoldDB" id="A0AAV4BIQ3"/>
<sequence>MIPIRIVQVPSMLLIFLALLIGALVSSTSAKIPSICNLVCKSSINGTETFAFCESLSELTMTGRCCLNRTESQTLVVGIDLQGCGITEETFSDALVNMSSLLYISLEGNKFKGLSTTDFHSNTGIEFLSLPSKFSCPGSKGTWLNQSSDANSTYCFSEQNACDVRNVTCPSNSHCVHSGVDLVQCLCDEGFHGYKCLEQGTFPLTSFLASIILPTIALCILFFVTQRRYVIQQSSKVD</sequence>
<evidence type="ECO:0000313" key="6">
    <source>
        <dbReference type="Proteomes" id="UP000735302"/>
    </source>
</evidence>
<dbReference type="InterPro" id="IPR000742">
    <property type="entry name" value="EGF"/>
</dbReference>
<dbReference type="Gene3D" id="3.80.10.10">
    <property type="entry name" value="Ribonuclease Inhibitor"/>
    <property type="match status" value="1"/>
</dbReference>
<dbReference type="EMBL" id="BLXT01004995">
    <property type="protein sequence ID" value="GFO18930.1"/>
    <property type="molecule type" value="Genomic_DNA"/>
</dbReference>
<dbReference type="PROSITE" id="PS00022">
    <property type="entry name" value="EGF_1"/>
    <property type="match status" value="1"/>
</dbReference>
<feature type="disulfide bond" evidence="1">
    <location>
        <begin position="187"/>
        <end position="196"/>
    </location>
</feature>
<keyword evidence="1" id="KW-0245">EGF-like domain</keyword>
<reference evidence="5 6" key="1">
    <citation type="journal article" date="2021" name="Elife">
        <title>Chloroplast acquisition without the gene transfer in kleptoplastic sea slugs, Plakobranchus ocellatus.</title>
        <authorList>
            <person name="Maeda T."/>
            <person name="Takahashi S."/>
            <person name="Yoshida T."/>
            <person name="Shimamura S."/>
            <person name="Takaki Y."/>
            <person name="Nagai Y."/>
            <person name="Toyoda A."/>
            <person name="Suzuki Y."/>
            <person name="Arimoto A."/>
            <person name="Ishii H."/>
            <person name="Satoh N."/>
            <person name="Nishiyama T."/>
            <person name="Hasebe M."/>
            <person name="Maruyama T."/>
            <person name="Minagawa J."/>
            <person name="Obokata J."/>
            <person name="Shigenobu S."/>
        </authorList>
    </citation>
    <scope>NUCLEOTIDE SEQUENCE [LARGE SCALE GENOMIC DNA]</scope>
</reference>
<keyword evidence="2" id="KW-0472">Membrane</keyword>
<feature type="signal peptide" evidence="3">
    <location>
        <begin position="1"/>
        <end position="30"/>
    </location>
</feature>
<organism evidence="5 6">
    <name type="scientific">Plakobranchus ocellatus</name>
    <dbReference type="NCBI Taxonomy" id="259542"/>
    <lineage>
        <taxon>Eukaryota</taxon>
        <taxon>Metazoa</taxon>
        <taxon>Spiralia</taxon>
        <taxon>Lophotrochozoa</taxon>
        <taxon>Mollusca</taxon>
        <taxon>Gastropoda</taxon>
        <taxon>Heterobranchia</taxon>
        <taxon>Euthyneura</taxon>
        <taxon>Panpulmonata</taxon>
        <taxon>Sacoglossa</taxon>
        <taxon>Placobranchoidea</taxon>
        <taxon>Plakobranchidae</taxon>
        <taxon>Plakobranchus</taxon>
    </lineage>
</organism>
<dbReference type="Proteomes" id="UP000735302">
    <property type="component" value="Unassembled WGS sequence"/>
</dbReference>
<feature type="domain" description="EGF-like" evidence="4">
    <location>
        <begin position="158"/>
        <end position="197"/>
    </location>
</feature>
<evidence type="ECO:0000256" key="1">
    <source>
        <dbReference type="PROSITE-ProRule" id="PRU00076"/>
    </source>
</evidence>
<dbReference type="InterPro" id="IPR042350">
    <property type="entry name" value="ATRAID"/>
</dbReference>
<dbReference type="PROSITE" id="PS50026">
    <property type="entry name" value="EGF_3"/>
    <property type="match status" value="1"/>
</dbReference>
<comment type="caution">
    <text evidence="1">Lacks conserved residue(s) required for the propagation of feature annotation.</text>
</comment>
<dbReference type="InterPro" id="IPR032675">
    <property type="entry name" value="LRR_dom_sf"/>
</dbReference>
<dbReference type="SUPFAM" id="SSF52047">
    <property type="entry name" value="RNI-like"/>
    <property type="match status" value="1"/>
</dbReference>
<keyword evidence="2" id="KW-0812">Transmembrane</keyword>
<feature type="chain" id="PRO_5043472664" evidence="3">
    <location>
        <begin position="31"/>
        <end position="238"/>
    </location>
</feature>
<proteinExistence type="predicted"/>
<evidence type="ECO:0000259" key="4">
    <source>
        <dbReference type="PROSITE" id="PS50026"/>
    </source>
</evidence>
<keyword evidence="6" id="KW-1185">Reference proteome</keyword>
<gene>
    <name evidence="5" type="ORF">PoB_004543500</name>
</gene>
<keyword evidence="3" id="KW-0732">Signal</keyword>
<evidence type="ECO:0000256" key="2">
    <source>
        <dbReference type="SAM" id="Phobius"/>
    </source>
</evidence>
<keyword evidence="1" id="KW-1015">Disulfide bond</keyword>